<dbReference type="Proteomes" id="UP000823775">
    <property type="component" value="Unassembled WGS sequence"/>
</dbReference>
<name>A0ABS8V6X9_DATST</name>
<proteinExistence type="predicted"/>
<organism evidence="1 2">
    <name type="scientific">Datura stramonium</name>
    <name type="common">Jimsonweed</name>
    <name type="synonym">Common thornapple</name>
    <dbReference type="NCBI Taxonomy" id="4076"/>
    <lineage>
        <taxon>Eukaryota</taxon>
        <taxon>Viridiplantae</taxon>
        <taxon>Streptophyta</taxon>
        <taxon>Embryophyta</taxon>
        <taxon>Tracheophyta</taxon>
        <taxon>Spermatophyta</taxon>
        <taxon>Magnoliopsida</taxon>
        <taxon>eudicotyledons</taxon>
        <taxon>Gunneridae</taxon>
        <taxon>Pentapetalae</taxon>
        <taxon>asterids</taxon>
        <taxon>lamiids</taxon>
        <taxon>Solanales</taxon>
        <taxon>Solanaceae</taxon>
        <taxon>Solanoideae</taxon>
        <taxon>Datureae</taxon>
        <taxon>Datura</taxon>
    </lineage>
</organism>
<comment type="caution">
    <text evidence="1">The sequence shown here is derived from an EMBL/GenBank/DDBJ whole genome shotgun (WGS) entry which is preliminary data.</text>
</comment>
<reference evidence="1 2" key="1">
    <citation type="journal article" date="2021" name="BMC Genomics">
        <title>Datura genome reveals duplications of psychoactive alkaloid biosynthetic genes and high mutation rate following tissue culture.</title>
        <authorList>
            <person name="Rajewski A."/>
            <person name="Carter-House D."/>
            <person name="Stajich J."/>
            <person name="Litt A."/>
        </authorList>
    </citation>
    <scope>NUCLEOTIDE SEQUENCE [LARGE SCALE GENOMIC DNA]</scope>
    <source>
        <strain evidence="1">AR-01</strain>
    </source>
</reference>
<sequence length="62" mass="6979">ELEIGFLIHCWDQKIDKLKRDLVEVTTIRRKWFGVEKDDAASKTSNGVMVSLSCSKPNPGTS</sequence>
<accession>A0ABS8V6X9</accession>
<evidence type="ECO:0000313" key="2">
    <source>
        <dbReference type="Proteomes" id="UP000823775"/>
    </source>
</evidence>
<evidence type="ECO:0000313" key="1">
    <source>
        <dbReference type="EMBL" id="MCD9642106.1"/>
    </source>
</evidence>
<dbReference type="EMBL" id="JACEIK010003538">
    <property type="protein sequence ID" value="MCD9642106.1"/>
    <property type="molecule type" value="Genomic_DNA"/>
</dbReference>
<protein>
    <submittedName>
        <fullName evidence="1">Uncharacterized protein</fullName>
    </submittedName>
</protein>
<feature type="non-terminal residue" evidence="1">
    <location>
        <position position="1"/>
    </location>
</feature>
<keyword evidence="2" id="KW-1185">Reference proteome</keyword>
<feature type="non-terminal residue" evidence="1">
    <location>
        <position position="62"/>
    </location>
</feature>
<gene>
    <name evidence="1" type="ORF">HAX54_028744</name>
</gene>